<dbReference type="EMBL" id="JAALLS010000040">
    <property type="protein sequence ID" value="NGP90201.1"/>
    <property type="molecule type" value="Genomic_DNA"/>
</dbReference>
<dbReference type="RefSeq" id="WP_165271425.1">
    <property type="nucleotide sequence ID" value="NZ_JAALLS010000040.1"/>
</dbReference>
<comment type="caution">
    <text evidence="2">The sequence shown here is derived from an EMBL/GenBank/DDBJ whole genome shotgun (WGS) entry which is preliminary data.</text>
</comment>
<reference evidence="2 3" key="1">
    <citation type="submission" date="2020-02" db="EMBL/GenBank/DDBJ databases">
        <title>Aliifodinibius halophilus 2W32, complete genome.</title>
        <authorList>
            <person name="Li Y."/>
            <person name="Wu S."/>
        </authorList>
    </citation>
    <scope>NUCLEOTIDE SEQUENCE [LARGE SCALE GENOMIC DNA]</scope>
    <source>
        <strain evidence="2 3">2W32</strain>
    </source>
</reference>
<proteinExistence type="predicted"/>
<evidence type="ECO:0000259" key="1">
    <source>
        <dbReference type="PROSITE" id="PS50943"/>
    </source>
</evidence>
<dbReference type="SUPFAM" id="SSF47413">
    <property type="entry name" value="lambda repressor-like DNA-binding domains"/>
    <property type="match status" value="1"/>
</dbReference>
<dbReference type="InterPro" id="IPR001387">
    <property type="entry name" value="Cro/C1-type_HTH"/>
</dbReference>
<sequence>MDKQKTKQIREEFKQLESPNARLIDKQMEISSQISRYLQQQGLTQKELAQEADIGESQLSEIMRGEGNPTLKTLVKLEQALDEDIIVTPSFHEKHMSQKGFASFSTKREAKFQARETVVSVVSCGGSWQIKRSANPAKNEISEVNVGQIDEENLVPSYS</sequence>
<dbReference type="GO" id="GO:0003677">
    <property type="term" value="F:DNA binding"/>
    <property type="evidence" value="ECO:0007669"/>
    <property type="project" value="InterPro"/>
</dbReference>
<organism evidence="2 3">
    <name type="scientific">Fodinibius halophilus</name>
    <dbReference type="NCBI Taxonomy" id="1736908"/>
    <lineage>
        <taxon>Bacteria</taxon>
        <taxon>Pseudomonadati</taxon>
        <taxon>Balneolota</taxon>
        <taxon>Balneolia</taxon>
        <taxon>Balneolales</taxon>
        <taxon>Balneolaceae</taxon>
        <taxon>Fodinibius</taxon>
    </lineage>
</organism>
<accession>A0A6M1TDV7</accession>
<dbReference type="AlphaFoldDB" id="A0A6M1TDV7"/>
<keyword evidence="3" id="KW-1185">Reference proteome</keyword>
<evidence type="ECO:0000313" key="3">
    <source>
        <dbReference type="Proteomes" id="UP000479132"/>
    </source>
</evidence>
<evidence type="ECO:0000313" key="2">
    <source>
        <dbReference type="EMBL" id="NGP90201.1"/>
    </source>
</evidence>
<dbReference type="Proteomes" id="UP000479132">
    <property type="component" value="Unassembled WGS sequence"/>
</dbReference>
<dbReference type="CDD" id="cd00093">
    <property type="entry name" value="HTH_XRE"/>
    <property type="match status" value="1"/>
</dbReference>
<name>A0A6M1TDV7_9BACT</name>
<dbReference type="InterPro" id="IPR010982">
    <property type="entry name" value="Lambda_DNA-bd_dom_sf"/>
</dbReference>
<dbReference type="Pfam" id="PF01381">
    <property type="entry name" value="HTH_3"/>
    <property type="match status" value="1"/>
</dbReference>
<gene>
    <name evidence="2" type="ORF">G3569_17715</name>
</gene>
<feature type="domain" description="HTH cro/C1-type" evidence="1">
    <location>
        <begin position="34"/>
        <end position="88"/>
    </location>
</feature>
<dbReference type="SMART" id="SM00530">
    <property type="entry name" value="HTH_XRE"/>
    <property type="match status" value="1"/>
</dbReference>
<dbReference type="PROSITE" id="PS50943">
    <property type="entry name" value="HTH_CROC1"/>
    <property type="match status" value="1"/>
</dbReference>
<protein>
    <submittedName>
        <fullName evidence="2">Helix-turn-helix transcriptional regulator</fullName>
    </submittedName>
</protein>
<dbReference type="Gene3D" id="1.10.260.40">
    <property type="entry name" value="lambda repressor-like DNA-binding domains"/>
    <property type="match status" value="1"/>
</dbReference>